<reference evidence="1 2" key="1">
    <citation type="journal article" date="2024" name="G3 (Bethesda)">
        <title>Genome assembly of Hibiscus sabdariffa L. provides insights into metabolisms of medicinal natural products.</title>
        <authorList>
            <person name="Kim T."/>
        </authorList>
    </citation>
    <scope>NUCLEOTIDE SEQUENCE [LARGE SCALE GENOMIC DNA]</scope>
    <source>
        <strain evidence="1">TK-2024</strain>
        <tissue evidence="1">Old leaves</tissue>
    </source>
</reference>
<proteinExistence type="predicted"/>
<sequence length="134" mass="15367">MKITKSSLCFTNNNRQQRDVFHGAVELLITVRESPSRTILWKPRSAANFRACNVEVASVVVGSRIFELSCEPAANTYPSESLIKKPELELRGTLIDEWRLLRRSLSQSLTKIRFVLGLFRDCVLCEWELLIVNK</sequence>
<evidence type="ECO:0000313" key="1">
    <source>
        <dbReference type="EMBL" id="KAK8580017.1"/>
    </source>
</evidence>
<organism evidence="1 2">
    <name type="scientific">Hibiscus sabdariffa</name>
    <name type="common">roselle</name>
    <dbReference type="NCBI Taxonomy" id="183260"/>
    <lineage>
        <taxon>Eukaryota</taxon>
        <taxon>Viridiplantae</taxon>
        <taxon>Streptophyta</taxon>
        <taxon>Embryophyta</taxon>
        <taxon>Tracheophyta</taxon>
        <taxon>Spermatophyta</taxon>
        <taxon>Magnoliopsida</taxon>
        <taxon>eudicotyledons</taxon>
        <taxon>Gunneridae</taxon>
        <taxon>Pentapetalae</taxon>
        <taxon>rosids</taxon>
        <taxon>malvids</taxon>
        <taxon>Malvales</taxon>
        <taxon>Malvaceae</taxon>
        <taxon>Malvoideae</taxon>
        <taxon>Hibiscus</taxon>
    </lineage>
</organism>
<comment type="caution">
    <text evidence="1">The sequence shown here is derived from an EMBL/GenBank/DDBJ whole genome shotgun (WGS) entry which is preliminary data.</text>
</comment>
<accession>A0ABR2FGE7</accession>
<gene>
    <name evidence="1" type="ORF">V6N12_070306</name>
</gene>
<protein>
    <submittedName>
        <fullName evidence="1">Uncharacterized protein</fullName>
    </submittedName>
</protein>
<keyword evidence="2" id="KW-1185">Reference proteome</keyword>
<name>A0ABR2FGE7_9ROSI</name>
<dbReference type="Proteomes" id="UP001472677">
    <property type="component" value="Unassembled WGS sequence"/>
</dbReference>
<evidence type="ECO:0000313" key="2">
    <source>
        <dbReference type="Proteomes" id="UP001472677"/>
    </source>
</evidence>
<dbReference type="EMBL" id="JBBPBM010000006">
    <property type="protein sequence ID" value="KAK8580017.1"/>
    <property type="molecule type" value="Genomic_DNA"/>
</dbReference>